<dbReference type="AlphaFoldDB" id="A0AAI9CYP2"/>
<reference evidence="1" key="1">
    <citation type="submission" date="2023-10" db="EMBL/GenBank/DDBJ databases">
        <authorList>
            <consortium name="PulseNet: The National Subtyping Network for Foodborne Disease Surveillance"/>
        </authorList>
    </citation>
    <scope>NUCLEOTIDE SEQUENCE</scope>
    <source>
        <strain evidence="1">PNUSAV004886</strain>
    </source>
</reference>
<proteinExistence type="predicted"/>
<gene>
    <name evidence="1" type="ORF">RZY48_004167</name>
</gene>
<dbReference type="RefSeq" id="WP_039438271.1">
    <property type="nucleotide sequence ID" value="NZ_JMCH01000099.1"/>
</dbReference>
<name>A0AAI9CYP2_9VIBR</name>
<evidence type="ECO:0000313" key="2">
    <source>
        <dbReference type="Proteomes" id="UP001253463"/>
    </source>
</evidence>
<dbReference type="Proteomes" id="UP001253463">
    <property type="component" value="Unassembled WGS sequence"/>
</dbReference>
<sequence length="153" mass="16995">MEKCPAIVGVVFDNESLNAIDRINELHELERSAKFFIGIGNLLNIFAGNAVKGAGSSGVTKAISAIPFVKNSHRLAKVKDVSVSIGKGVSSDVGQTAWNITQANWEYYFKSYSALEAIKREKIYRISTYQAVMHTSDRKQYRFWKAISDGCKL</sequence>
<evidence type="ECO:0000313" key="1">
    <source>
        <dbReference type="EMBL" id="ELN6934651.1"/>
    </source>
</evidence>
<comment type="caution">
    <text evidence="1">The sequence shown here is derived from an EMBL/GenBank/DDBJ whole genome shotgun (WGS) entry which is preliminary data.</text>
</comment>
<organism evidence="1 2">
    <name type="scientific">Vibrio navarrensis</name>
    <dbReference type="NCBI Taxonomy" id="29495"/>
    <lineage>
        <taxon>Bacteria</taxon>
        <taxon>Pseudomonadati</taxon>
        <taxon>Pseudomonadota</taxon>
        <taxon>Gammaproteobacteria</taxon>
        <taxon>Vibrionales</taxon>
        <taxon>Vibrionaceae</taxon>
        <taxon>Vibrio</taxon>
    </lineage>
</organism>
<accession>A0AAI9CYP2</accession>
<protein>
    <submittedName>
        <fullName evidence="1">Uncharacterized protein</fullName>
    </submittedName>
</protein>
<dbReference type="EMBL" id="ABNSCA010000039">
    <property type="protein sequence ID" value="ELN6934651.1"/>
    <property type="molecule type" value="Genomic_DNA"/>
</dbReference>